<evidence type="ECO:0000313" key="7">
    <source>
        <dbReference type="Proteomes" id="UP000630923"/>
    </source>
</evidence>
<evidence type="ECO:0000313" key="6">
    <source>
        <dbReference type="EMBL" id="GHF19360.1"/>
    </source>
</evidence>
<feature type="domain" description="CusB-like barrel-sandwich hybrid" evidence="3">
    <location>
        <begin position="133"/>
        <end position="249"/>
    </location>
</feature>
<comment type="caution">
    <text evidence="6">The sequence shown here is derived from an EMBL/GenBank/DDBJ whole genome shotgun (WGS) entry which is preliminary data.</text>
</comment>
<feature type="domain" description="Heavy metal binding" evidence="2">
    <location>
        <begin position="55"/>
        <end position="81"/>
    </location>
</feature>
<accession>A0A919AQ39</accession>
<dbReference type="Pfam" id="PF25954">
    <property type="entry name" value="Beta-barrel_RND_2"/>
    <property type="match status" value="1"/>
</dbReference>
<dbReference type="Proteomes" id="UP000630923">
    <property type="component" value="Unassembled WGS sequence"/>
</dbReference>
<evidence type="ECO:0000259" key="3">
    <source>
        <dbReference type="Pfam" id="PF25919"/>
    </source>
</evidence>
<dbReference type="Pfam" id="PF19335">
    <property type="entry name" value="HMBD"/>
    <property type="match status" value="1"/>
</dbReference>
<dbReference type="RefSeq" id="WP_191250925.1">
    <property type="nucleotide sequence ID" value="NZ_BNCI01000001.1"/>
</dbReference>
<protein>
    <submittedName>
        <fullName evidence="6">Hemolysin D</fullName>
    </submittedName>
</protein>
<dbReference type="InterPro" id="IPR042230">
    <property type="entry name" value="CusF_sf"/>
</dbReference>
<dbReference type="GO" id="GO:0046914">
    <property type="term" value="F:transition metal ion binding"/>
    <property type="evidence" value="ECO:0007669"/>
    <property type="project" value="TreeGrafter"/>
</dbReference>
<dbReference type="InterPro" id="IPR058792">
    <property type="entry name" value="Beta-barrel_RND_2"/>
</dbReference>
<evidence type="ECO:0000259" key="2">
    <source>
        <dbReference type="Pfam" id="PF19335"/>
    </source>
</evidence>
<dbReference type="EMBL" id="BNCI01000001">
    <property type="protein sequence ID" value="GHF19360.1"/>
    <property type="molecule type" value="Genomic_DNA"/>
</dbReference>
<dbReference type="Pfam" id="PF11604">
    <property type="entry name" value="CusF_Ec"/>
    <property type="match status" value="1"/>
</dbReference>
<dbReference type="GO" id="GO:0015679">
    <property type="term" value="P:plasma membrane copper ion transport"/>
    <property type="evidence" value="ECO:0007669"/>
    <property type="project" value="TreeGrafter"/>
</dbReference>
<dbReference type="Pfam" id="PF25975">
    <property type="entry name" value="CzcB_C"/>
    <property type="match status" value="1"/>
</dbReference>
<feature type="domain" description="CzcB-like C-terminal circularly permuted SH3-like" evidence="5">
    <location>
        <begin position="331"/>
        <end position="390"/>
    </location>
</feature>
<name>A0A919AQ39_9PROT</name>
<dbReference type="Pfam" id="PF25919">
    <property type="entry name" value="BSH_CusB"/>
    <property type="match status" value="1"/>
</dbReference>
<dbReference type="InterPro" id="IPR045800">
    <property type="entry name" value="HMBD"/>
</dbReference>
<dbReference type="Gene3D" id="2.40.420.20">
    <property type="match status" value="1"/>
</dbReference>
<dbReference type="InterPro" id="IPR051909">
    <property type="entry name" value="MFP_Cation_Efflux"/>
</dbReference>
<keyword evidence="7" id="KW-1185">Reference proteome</keyword>
<keyword evidence="1" id="KW-0813">Transport</keyword>
<dbReference type="Gene3D" id="2.40.50.320">
    <property type="entry name" value="Copper binding periplasmic protein CusF"/>
    <property type="match status" value="1"/>
</dbReference>
<sequence>MTVSTVKLVGVGLFLGLGIGIAGTMMTGTYLSGAADHGAAPAGKSSNDGEPEIDYWVAPMDPNYRRDKPGKSPMGMDLIPVYKGEGPDAADAGFTVSPNVVASLGVKTTPVVQQHFAPKLRVTGQVAYDERQVSQVQVREEGWVEKLYVRFAGDQVEKGAPLFSYYAPGIANAIADYMHIMKTGSEAFKSAARVRLRALGLSDRSLQAVLDAGDPHTPITVYAPQGGIVTALGVREGSRFAAATVAFEITDTETMWIVADVFAGQGAELSVGDTVTLASGETATIDYIYSDVEKTLQTTRVRVTAQNSDGHLKAGAFTTLEFTPAGQHALVVPDTAIIRLGDSDRVIISHGDGKFEAAEVTTGASDGTNTAIASGLAEGEEVVISGQFMLDSESSFTGAALRMAETSTGGKDEQEIETAAFAMGTIHSADIDSRTVSITHPEIPEIGWNPMTMDMEVAKGVPLEDMTFPASVHFGVGQDATGKYVITVIHVMDSAMGDMS</sequence>
<dbReference type="InterPro" id="IPR021647">
    <property type="entry name" value="CusF_Ec"/>
</dbReference>
<dbReference type="PANTHER" id="PTHR30097:SF15">
    <property type="entry name" value="CATION EFFLUX SYSTEM PROTEIN CUSB"/>
    <property type="match status" value="1"/>
</dbReference>
<dbReference type="PANTHER" id="PTHR30097">
    <property type="entry name" value="CATION EFFLUX SYSTEM PROTEIN CUSB"/>
    <property type="match status" value="1"/>
</dbReference>
<dbReference type="Gene3D" id="2.40.30.170">
    <property type="match status" value="1"/>
</dbReference>
<dbReference type="InterPro" id="IPR058649">
    <property type="entry name" value="CzcB_C"/>
</dbReference>
<dbReference type="AlphaFoldDB" id="A0A919AQ39"/>
<proteinExistence type="predicted"/>
<evidence type="ECO:0000259" key="4">
    <source>
        <dbReference type="Pfam" id="PF25954"/>
    </source>
</evidence>
<reference evidence="6" key="2">
    <citation type="submission" date="2020-09" db="EMBL/GenBank/DDBJ databases">
        <authorList>
            <person name="Sun Q."/>
            <person name="Kim S."/>
        </authorList>
    </citation>
    <scope>NUCLEOTIDE SEQUENCE</scope>
    <source>
        <strain evidence="6">KCTC 42590</strain>
    </source>
</reference>
<dbReference type="GO" id="GO:0030288">
    <property type="term" value="C:outer membrane-bounded periplasmic space"/>
    <property type="evidence" value="ECO:0007669"/>
    <property type="project" value="TreeGrafter"/>
</dbReference>
<evidence type="ECO:0000259" key="5">
    <source>
        <dbReference type="Pfam" id="PF25975"/>
    </source>
</evidence>
<dbReference type="InterPro" id="IPR058790">
    <property type="entry name" value="BSH_CusB"/>
</dbReference>
<organism evidence="6 7">
    <name type="scientific">Kordiimonas sediminis</name>
    <dbReference type="NCBI Taxonomy" id="1735581"/>
    <lineage>
        <taxon>Bacteria</taxon>
        <taxon>Pseudomonadati</taxon>
        <taxon>Pseudomonadota</taxon>
        <taxon>Alphaproteobacteria</taxon>
        <taxon>Kordiimonadales</taxon>
        <taxon>Kordiimonadaceae</taxon>
        <taxon>Kordiimonas</taxon>
    </lineage>
</organism>
<evidence type="ECO:0000256" key="1">
    <source>
        <dbReference type="ARBA" id="ARBA00022448"/>
    </source>
</evidence>
<gene>
    <name evidence="6" type="ORF">GCM10017044_12430</name>
</gene>
<dbReference type="GO" id="GO:0060003">
    <property type="term" value="P:copper ion export"/>
    <property type="evidence" value="ECO:0007669"/>
    <property type="project" value="TreeGrafter"/>
</dbReference>
<feature type="domain" description="CusB-like beta-barrel" evidence="4">
    <location>
        <begin position="254"/>
        <end position="324"/>
    </location>
</feature>
<reference evidence="6" key="1">
    <citation type="journal article" date="2014" name="Int. J. Syst. Evol. Microbiol.">
        <title>Complete genome sequence of Corynebacterium casei LMG S-19264T (=DSM 44701T), isolated from a smear-ripened cheese.</title>
        <authorList>
            <consortium name="US DOE Joint Genome Institute (JGI-PGF)"/>
            <person name="Walter F."/>
            <person name="Albersmeier A."/>
            <person name="Kalinowski J."/>
            <person name="Ruckert C."/>
        </authorList>
    </citation>
    <scope>NUCLEOTIDE SEQUENCE</scope>
    <source>
        <strain evidence="6">KCTC 42590</strain>
    </source>
</reference>